<accession>A0A2H9T204</accession>
<dbReference type="NCBIfam" id="TIGR00041">
    <property type="entry name" value="DTMP_kinase"/>
    <property type="match status" value="1"/>
</dbReference>
<name>A0A2H9T204_9BACT</name>
<dbReference type="Proteomes" id="UP000236946">
    <property type="component" value="Unassembled WGS sequence"/>
</dbReference>
<dbReference type="Pfam" id="PF02223">
    <property type="entry name" value="Thymidylate_kin"/>
    <property type="match status" value="1"/>
</dbReference>
<proteinExistence type="predicted"/>
<evidence type="ECO:0000313" key="4">
    <source>
        <dbReference type="Proteomes" id="UP000236946"/>
    </source>
</evidence>
<dbReference type="SUPFAM" id="SSF52540">
    <property type="entry name" value="P-loop containing nucleoside triphosphate hydrolases"/>
    <property type="match status" value="1"/>
</dbReference>
<dbReference type="Gene3D" id="3.40.50.300">
    <property type="entry name" value="P-loop containing nucleotide triphosphate hydrolases"/>
    <property type="match status" value="1"/>
</dbReference>
<dbReference type="InterPro" id="IPR039430">
    <property type="entry name" value="Thymidylate_kin-like_dom"/>
</dbReference>
<organism evidence="3 4">
    <name type="scientific">Candidatus Staskawiczbacteria bacterium CG10_big_fil_rev_8_21_14_0_10_38_10</name>
    <dbReference type="NCBI Taxonomy" id="1974891"/>
    <lineage>
        <taxon>Bacteria</taxon>
        <taxon>Candidatus Staskawicziibacteriota</taxon>
    </lineage>
</organism>
<sequence length="123" mass="13916">MKIYARLKPQRKTRLKKVSLMSRQDGLFVVFDGPNGVGKTTLVNEVATQLRQQGYNVLATKEPTRSPLGQFVRNAEEKCRGKTLAYLVAADRQFHLEQEILPALDRGMIVLSDRYIPSSLVLQ</sequence>
<keyword evidence="3" id="KW-0808">Transferase</keyword>
<evidence type="ECO:0000313" key="3">
    <source>
        <dbReference type="EMBL" id="PJE69687.1"/>
    </source>
</evidence>
<comment type="caution">
    <text evidence="3">The sequence shown here is derived from an EMBL/GenBank/DDBJ whole genome shotgun (WGS) entry which is preliminary data.</text>
</comment>
<dbReference type="GO" id="GO:0006233">
    <property type="term" value="P:dTDP biosynthetic process"/>
    <property type="evidence" value="ECO:0007669"/>
    <property type="project" value="InterPro"/>
</dbReference>
<protein>
    <recommendedName>
        <fullName evidence="1">dTMP kinase</fullName>
        <ecNumber evidence="1">2.7.4.9</ecNumber>
    </recommendedName>
</protein>
<reference evidence="4" key="1">
    <citation type="submission" date="2017-09" db="EMBL/GenBank/DDBJ databases">
        <title>Depth-based differentiation of microbial function through sediment-hosted aquifers and enrichment of novel symbionts in the deep terrestrial subsurface.</title>
        <authorList>
            <person name="Probst A.J."/>
            <person name="Ladd B."/>
            <person name="Jarett J.K."/>
            <person name="Geller-Mcgrath D.E."/>
            <person name="Sieber C.M.K."/>
            <person name="Emerson J.B."/>
            <person name="Anantharaman K."/>
            <person name="Thomas B.C."/>
            <person name="Malmstrom R."/>
            <person name="Stieglmeier M."/>
            <person name="Klingl A."/>
            <person name="Woyke T."/>
            <person name="Ryan C.M."/>
            <person name="Banfield J.F."/>
        </authorList>
    </citation>
    <scope>NUCLEOTIDE SEQUENCE [LARGE SCALE GENOMIC DNA]</scope>
</reference>
<dbReference type="EC" id="2.7.4.9" evidence="1"/>
<feature type="domain" description="Thymidylate kinase-like" evidence="2">
    <location>
        <begin position="31"/>
        <end position="123"/>
    </location>
</feature>
<dbReference type="CDD" id="cd01672">
    <property type="entry name" value="TMPK"/>
    <property type="match status" value="1"/>
</dbReference>
<dbReference type="EMBL" id="PFEN01000013">
    <property type="protein sequence ID" value="PJE69687.1"/>
    <property type="molecule type" value="Genomic_DNA"/>
</dbReference>
<dbReference type="GO" id="GO:0004798">
    <property type="term" value="F:dTMP kinase activity"/>
    <property type="evidence" value="ECO:0007669"/>
    <property type="project" value="UniProtKB-EC"/>
</dbReference>
<dbReference type="AlphaFoldDB" id="A0A2H9T204"/>
<evidence type="ECO:0000256" key="1">
    <source>
        <dbReference type="ARBA" id="ARBA00012980"/>
    </source>
</evidence>
<gene>
    <name evidence="3" type="primary">tmk</name>
    <name evidence="3" type="ORF">COU98_00740</name>
</gene>
<evidence type="ECO:0000259" key="2">
    <source>
        <dbReference type="Pfam" id="PF02223"/>
    </source>
</evidence>
<dbReference type="GO" id="GO:0005524">
    <property type="term" value="F:ATP binding"/>
    <property type="evidence" value="ECO:0007669"/>
    <property type="project" value="InterPro"/>
</dbReference>
<dbReference type="InterPro" id="IPR018094">
    <property type="entry name" value="Thymidylate_kinase"/>
</dbReference>
<keyword evidence="3" id="KW-0418">Kinase</keyword>
<dbReference type="InterPro" id="IPR027417">
    <property type="entry name" value="P-loop_NTPase"/>
</dbReference>